<evidence type="ECO:0000256" key="5">
    <source>
        <dbReference type="SAM" id="MobiDB-lite"/>
    </source>
</evidence>
<feature type="compositionally biased region" description="Basic and acidic residues" evidence="5">
    <location>
        <begin position="120"/>
        <end position="130"/>
    </location>
</feature>
<keyword evidence="6" id="KW-0472">Membrane</keyword>
<evidence type="ECO:0000256" key="1">
    <source>
        <dbReference type="ARBA" id="ARBA00022512"/>
    </source>
</evidence>
<feature type="compositionally biased region" description="Basic and acidic residues" evidence="5">
    <location>
        <begin position="218"/>
        <end position="227"/>
    </location>
</feature>
<dbReference type="NCBIfam" id="TIGR03715">
    <property type="entry name" value="KxYKxGKxW"/>
    <property type="match status" value="1"/>
</dbReference>
<dbReference type="InterPro" id="IPR022263">
    <property type="entry name" value="KxYKxGKxW"/>
</dbReference>
<dbReference type="EMBL" id="CP118739">
    <property type="protein sequence ID" value="WEA56959.1"/>
    <property type="molecule type" value="Genomic_DNA"/>
</dbReference>
<evidence type="ECO:0000256" key="4">
    <source>
        <dbReference type="ARBA" id="ARBA00023088"/>
    </source>
</evidence>
<gene>
    <name evidence="8" type="ORF">PWB86_07130</name>
</gene>
<feature type="region of interest" description="Disordered" evidence="5">
    <location>
        <begin position="87"/>
        <end position="187"/>
    </location>
</feature>
<dbReference type="Proteomes" id="UP001214131">
    <property type="component" value="Chromosome"/>
</dbReference>
<feature type="region of interest" description="Disordered" evidence="5">
    <location>
        <begin position="193"/>
        <end position="212"/>
    </location>
</feature>
<name>A0ABD7X6D2_PEDPE</name>
<keyword evidence="4" id="KW-0572">Peptidoglycan-anchor</keyword>
<evidence type="ECO:0000256" key="2">
    <source>
        <dbReference type="ARBA" id="ARBA00022525"/>
    </source>
</evidence>
<dbReference type="InterPro" id="IPR027607">
    <property type="entry name" value="Surf_Exclu_SEC10/PgrA"/>
</dbReference>
<keyword evidence="6" id="KW-0812">Transmembrane</keyword>
<sequence length="831" mass="88950">MYKGNLEQKRHYKMYKAGKNWLFTGIGIITFGSAVTLANVNAQAAEKQPEISAIAQKSTQTTPTQQATIDDAQATIDQDNRDIAKNQDETAKEQANNDDLNHQTADKQEDITKTQGTSDKTNDQVNKDQDTVDAATPDGYDDVQNAKAQAETDANKAQADADKAQTQQDAATKAAKEAADKAAKAQADKDAATKAKADAQANADAAKSKVDNTDKTVKIHHDGKEPKPGTITTGTEVNSEADLPTHLVKPSDADKYNSYNKQVDAGATLDSYWNYVGANDTSEKIKNGILTPQQQLEAAQYALTLINDFRHQHGLKPMKMSTLSLQMAQYDAEMRAKYGVVSSDHSFAGSEEQGGVTQTEWNQSILKKLYPSFSGNLSKSYLLDDQDLGGVNVNSAPTMLAMKVRILQNIQDMAFADMDWDNGDGMGFHTASLLRNYPGDLWFSLNITVPDSMDESAMIFDIFGTYDNEIGKQLNEDFSAQPVTEMQSGYDTIESNPAYTQAIKKYQNALTNLANANNAYTQANNNASSTASASTLAQKVLTEATAQLKTARTNLVNAKAKLADATKALADATAKYGDQLNAYNAAKATLEADQAKAAQLAKDLVNAKQALANNQSAIATSDAKIKSLKDQLAQLQVKLAKDEKTLADAKAAAENNGSDTDNNGDDSNIDPDNNNSGSDDNHNNGSGTDDNESNNNNSGSNSDNNGDNSDTNQDANDSSSDNGGSNVNNNGSNTNSNNSDHSFNTNSELTTNDIVNSNSRSNNVTTNNLSFINSQNTTVITPAQVAAKTVTQQQLPQTGDQVSNKGISLLGVIGLALSSLGLISVSKRKHN</sequence>
<keyword evidence="2" id="KW-0964">Secreted</keyword>
<dbReference type="InterPro" id="IPR019931">
    <property type="entry name" value="LPXTG_anchor"/>
</dbReference>
<feature type="region of interest" description="Disordered" evidence="5">
    <location>
        <begin position="649"/>
        <end position="761"/>
    </location>
</feature>
<dbReference type="Pfam" id="PF19258">
    <property type="entry name" value="KxYKxGKxW_sig"/>
    <property type="match status" value="1"/>
</dbReference>
<dbReference type="NCBIfam" id="TIGR01167">
    <property type="entry name" value="LPXTG_anchor"/>
    <property type="match status" value="1"/>
</dbReference>
<dbReference type="RefSeq" id="WP_115154977.1">
    <property type="nucleotide sequence ID" value="NZ_CAKMAM010000004.1"/>
</dbReference>
<evidence type="ECO:0000256" key="3">
    <source>
        <dbReference type="ARBA" id="ARBA00022729"/>
    </source>
</evidence>
<proteinExistence type="predicted"/>
<protein>
    <submittedName>
        <fullName evidence="8">SEC10/PgrA surface exclusion domain-containing protein</fullName>
    </submittedName>
</protein>
<dbReference type="PROSITE" id="PS50847">
    <property type="entry name" value="GRAM_POS_ANCHORING"/>
    <property type="match status" value="1"/>
</dbReference>
<dbReference type="NCBIfam" id="TIGR04320">
    <property type="entry name" value="Surf_Exclu_PgrA"/>
    <property type="match status" value="1"/>
</dbReference>
<dbReference type="AlphaFoldDB" id="A0ABD7X6D2"/>
<feature type="region of interest" description="Disordered" evidence="5">
    <location>
        <begin position="218"/>
        <end position="241"/>
    </location>
</feature>
<feature type="compositionally biased region" description="Low complexity" evidence="5">
    <location>
        <begin position="670"/>
        <end position="747"/>
    </location>
</feature>
<evidence type="ECO:0000313" key="8">
    <source>
        <dbReference type="EMBL" id="WEA56959.1"/>
    </source>
</evidence>
<feature type="domain" description="Gram-positive cocci surface proteins LPxTG" evidence="7">
    <location>
        <begin position="795"/>
        <end position="831"/>
    </location>
</feature>
<feature type="compositionally biased region" description="Basic and acidic residues" evidence="5">
    <location>
        <begin position="99"/>
        <end position="112"/>
    </location>
</feature>
<keyword evidence="1" id="KW-0134">Cell wall</keyword>
<keyword evidence="6" id="KW-1133">Transmembrane helix</keyword>
<evidence type="ECO:0000256" key="6">
    <source>
        <dbReference type="SAM" id="Phobius"/>
    </source>
</evidence>
<evidence type="ECO:0000313" key="9">
    <source>
        <dbReference type="Proteomes" id="UP001214131"/>
    </source>
</evidence>
<reference evidence="8 9" key="1">
    <citation type="submission" date="2023-02" db="EMBL/GenBank/DDBJ databases">
        <title>Comparative genomics and fermentation flavor characterization of five lactic acid bacteria reveal flavor biosynthesis metabolic pathways in fermented muskmelon puree.</title>
        <authorList>
            <person name="Yuan L."/>
            <person name="Li M."/>
            <person name="Xu X."/>
            <person name="Lao F."/>
            <person name="Wu J."/>
        </authorList>
    </citation>
    <scope>NUCLEOTIDE SEQUENCE [LARGE SCALE GENOMIC DNA]</scope>
    <source>
        <strain evidence="8 9">Ca-4</strain>
    </source>
</reference>
<accession>A0ABD7X6D2</accession>
<keyword evidence="3" id="KW-0732">Signal</keyword>
<feature type="compositionally biased region" description="Low complexity" evidence="5">
    <location>
        <begin position="164"/>
        <end position="173"/>
    </location>
</feature>
<feature type="transmembrane region" description="Helical" evidence="6">
    <location>
        <begin position="21"/>
        <end position="40"/>
    </location>
</feature>
<feature type="compositionally biased region" description="Basic and acidic residues" evidence="5">
    <location>
        <begin position="174"/>
        <end position="187"/>
    </location>
</feature>
<organism evidence="8 9">
    <name type="scientific">Pediococcus pentosaceus</name>
    <dbReference type="NCBI Taxonomy" id="1255"/>
    <lineage>
        <taxon>Bacteria</taxon>
        <taxon>Bacillati</taxon>
        <taxon>Bacillota</taxon>
        <taxon>Bacilli</taxon>
        <taxon>Lactobacillales</taxon>
        <taxon>Lactobacillaceae</taxon>
        <taxon>Pediococcus</taxon>
    </lineage>
</organism>
<evidence type="ECO:0000259" key="7">
    <source>
        <dbReference type="PROSITE" id="PS50847"/>
    </source>
</evidence>
<dbReference type="Pfam" id="PF00746">
    <property type="entry name" value="Gram_pos_anchor"/>
    <property type="match status" value="1"/>
</dbReference>